<evidence type="ECO:0000259" key="4">
    <source>
        <dbReference type="Pfam" id="PF20720"/>
    </source>
</evidence>
<evidence type="ECO:0000256" key="2">
    <source>
        <dbReference type="ARBA" id="ARBA00023043"/>
    </source>
</evidence>
<dbReference type="PROSITE" id="PS50088">
    <property type="entry name" value="ANK_REPEAT"/>
    <property type="match status" value="6"/>
</dbReference>
<dbReference type="SMART" id="SM00248">
    <property type="entry name" value="ANK"/>
    <property type="match status" value="8"/>
</dbReference>
<dbReference type="InterPro" id="IPR036770">
    <property type="entry name" value="Ankyrin_rpt-contain_sf"/>
</dbReference>
<dbReference type="GO" id="GO:0004842">
    <property type="term" value="F:ubiquitin-protein transferase activity"/>
    <property type="evidence" value="ECO:0007669"/>
    <property type="project" value="TreeGrafter"/>
</dbReference>
<dbReference type="SUPFAM" id="SSF52540">
    <property type="entry name" value="P-loop containing nucleoside triphosphate hydrolases"/>
    <property type="match status" value="2"/>
</dbReference>
<accession>K1Q6H8</accession>
<dbReference type="InParanoid" id="K1Q6H8"/>
<dbReference type="Pfam" id="PF20720">
    <property type="entry name" value="nSTAND3"/>
    <property type="match status" value="1"/>
</dbReference>
<dbReference type="AlphaFoldDB" id="K1Q6H8"/>
<reference evidence="5" key="1">
    <citation type="journal article" date="2012" name="Nature">
        <title>The oyster genome reveals stress adaptation and complexity of shell formation.</title>
        <authorList>
            <person name="Zhang G."/>
            <person name="Fang X."/>
            <person name="Guo X."/>
            <person name="Li L."/>
            <person name="Luo R."/>
            <person name="Xu F."/>
            <person name="Yang P."/>
            <person name="Zhang L."/>
            <person name="Wang X."/>
            <person name="Qi H."/>
            <person name="Xiong Z."/>
            <person name="Que H."/>
            <person name="Xie Y."/>
            <person name="Holland P.W."/>
            <person name="Paps J."/>
            <person name="Zhu Y."/>
            <person name="Wu F."/>
            <person name="Chen Y."/>
            <person name="Wang J."/>
            <person name="Peng C."/>
            <person name="Meng J."/>
            <person name="Yang L."/>
            <person name="Liu J."/>
            <person name="Wen B."/>
            <person name="Zhang N."/>
            <person name="Huang Z."/>
            <person name="Zhu Q."/>
            <person name="Feng Y."/>
            <person name="Mount A."/>
            <person name="Hedgecock D."/>
            <person name="Xu Z."/>
            <person name="Liu Y."/>
            <person name="Domazet-Loso T."/>
            <person name="Du Y."/>
            <person name="Sun X."/>
            <person name="Zhang S."/>
            <person name="Liu B."/>
            <person name="Cheng P."/>
            <person name="Jiang X."/>
            <person name="Li J."/>
            <person name="Fan D."/>
            <person name="Wang W."/>
            <person name="Fu W."/>
            <person name="Wang T."/>
            <person name="Wang B."/>
            <person name="Zhang J."/>
            <person name="Peng Z."/>
            <person name="Li Y."/>
            <person name="Li N."/>
            <person name="Wang J."/>
            <person name="Chen M."/>
            <person name="He Y."/>
            <person name="Tan F."/>
            <person name="Song X."/>
            <person name="Zheng Q."/>
            <person name="Huang R."/>
            <person name="Yang H."/>
            <person name="Du X."/>
            <person name="Chen L."/>
            <person name="Yang M."/>
            <person name="Gaffney P.M."/>
            <person name="Wang S."/>
            <person name="Luo L."/>
            <person name="She Z."/>
            <person name="Ming Y."/>
            <person name="Huang W."/>
            <person name="Zhang S."/>
            <person name="Huang B."/>
            <person name="Zhang Y."/>
            <person name="Qu T."/>
            <person name="Ni P."/>
            <person name="Miao G."/>
            <person name="Wang J."/>
            <person name="Wang Q."/>
            <person name="Steinberg C.E."/>
            <person name="Wang H."/>
            <person name="Li N."/>
            <person name="Qian L."/>
            <person name="Zhang G."/>
            <person name="Li Y."/>
            <person name="Yang H."/>
            <person name="Liu X."/>
            <person name="Wang J."/>
            <person name="Yin Y."/>
            <person name="Wang J."/>
        </authorList>
    </citation>
    <scope>NUCLEOTIDE SEQUENCE [LARGE SCALE GENOMIC DNA]</scope>
    <source>
        <strain evidence="5">05x7-T-G4-1.051#20</strain>
    </source>
</reference>
<keyword evidence="2" id="KW-0040">ANK repeat</keyword>
<dbReference type="Pfam" id="PF12796">
    <property type="entry name" value="Ank_2"/>
    <property type="match status" value="3"/>
</dbReference>
<dbReference type="Gene3D" id="1.25.40.20">
    <property type="entry name" value="Ankyrin repeat-containing domain"/>
    <property type="match status" value="1"/>
</dbReference>
<organism evidence="5">
    <name type="scientific">Magallana gigas</name>
    <name type="common">Pacific oyster</name>
    <name type="synonym">Crassostrea gigas</name>
    <dbReference type="NCBI Taxonomy" id="29159"/>
    <lineage>
        <taxon>Eukaryota</taxon>
        <taxon>Metazoa</taxon>
        <taxon>Spiralia</taxon>
        <taxon>Lophotrochozoa</taxon>
        <taxon>Mollusca</taxon>
        <taxon>Bivalvia</taxon>
        <taxon>Autobranchia</taxon>
        <taxon>Pteriomorphia</taxon>
        <taxon>Ostreida</taxon>
        <taxon>Ostreoidea</taxon>
        <taxon>Ostreidae</taxon>
        <taxon>Magallana</taxon>
    </lineage>
</organism>
<evidence type="ECO:0000259" key="3">
    <source>
        <dbReference type="Pfam" id="PF18738"/>
    </source>
</evidence>
<dbReference type="HOGENOM" id="CLU_004750_0_0_1"/>
<evidence type="ECO:0000313" key="5">
    <source>
        <dbReference type="EMBL" id="EKC24475.1"/>
    </source>
</evidence>
<protein>
    <submittedName>
        <fullName evidence="5">Serine/threonine-protein phosphatase 6 regulatory ankyrin repeat subunit A</fullName>
    </submittedName>
</protein>
<dbReference type="GO" id="GO:0070531">
    <property type="term" value="C:BRCA1-A complex"/>
    <property type="evidence" value="ECO:0007669"/>
    <property type="project" value="TreeGrafter"/>
</dbReference>
<evidence type="ECO:0000256" key="1">
    <source>
        <dbReference type="ARBA" id="ARBA00022737"/>
    </source>
</evidence>
<dbReference type="InterPro" id="IPR049050">
    <property type="entry name" value="nSTAND3"/>
</dbReference>
<dbReference type="InterPro" id="IPR041249">
    <property type="entry name" value="HEPN_DZIP3"/>
</dbReference>
<dbReference type="PANTHER" id="PTHR24171">
    <property type="entry name" value="ANKYRIN REPEAT DOMAIN-CONTAINING PROTEIN 39-RELATED"/>
    <property type="match status" value="1"/>
</dbReference>
<dbReference type="PROSITE" id="PS50297">
    <property type="entry name" value="ANK_REP_REGION"/>
    <property type="match status" value="6"/>
</dbReference>
<dbReference type="EMBL" id="JH817298">
    <property type="protein sequence ID" value="EKC24475.1"/>
    <property type="molecule type" value="Genomic_DNA"/>
</dbReference>
<name>K1Q6H8_MAGGI</name>
<proteinExistence type="predicted"/>
<feature type="domain" description="Novel STAND NTPase 3" evidence="4">
    <location>
        <begin position="224"/>
        <end position="379"/>
    </location>
</feature>
<dbReference type="SUPFAM" id="SSF48403">
    <property type="entry name" value="Ankyrin repeat"/>
    <property type="match status" value="1"/>
</dbReference>
<feature type="domain" description="DZIP3-like HEPN" evidence="3">
    <location>
        <begin position="58"/>
        <end position="185"/>
    </location>
</feature>
<dbReference type="InterPro" id="IPR027417">
    <property type="entry name" value="P-loop_NTPase"/>
</dbReference>
<dbReference type="GO" id="GO:0085020">
    <property type="term" value="P:protein K6-linked ubiquitination"/>
    <property type="evidence" value="ECO:0007669"/>
    <property type="project" value="TreeGrafter"/>
</dbReference>
<dbReference type="GO" id="GO:0031436">
    <property type="term" value="C:BRCA1-BARD1 complex"/>
    <property type="evidence" value="ECO:0007669"/>
    <property type="project" value="TreeGrafter"/>
</dbReference>
<keyword evidence="1" id="KW-0677">Repeat</keyword>
<dbReference type="PANTHER" id="PTHR24171:SF9">
    <property type="entry name" value="ANKYRIN REPEAT DOMAIN-CONTAINING PROTEIN 39"/>
    <property type="match status" value="1"/>
</dbReference>
<sequence>MASSAYSATEEITNANRISRLLMGPCTDQFRDLLRFYIEPSKFSEVIQKKKSIGCRSNMSVQSYKLILPKSGSYKGNYDDMDIALLYTLLRNICGIKEHRAGWGEKPQASDRSVSANIERIRLARNQCGHSTGGLLSNADFNQIWSSVRASVVDLDLELGNGNKYEKEVDFIRHDTMDPVRDQHYRDQLIKQATENQATIEEVNQLKQQHLKLLDSWQKEDLPFHEVHSFQDILEKVQSKTIVTIIGGPGSGKTAMIRHIALLLQTEFEIVPIACPSDIIQYGQEGEGCKQLFTFDDVMGVFGIERGKYIQLEDYKESILNVLGAQSKILFTCRKSLYKEAEELESFVLSKECIVDLEDNDNQLTDQDREHILENHCRHNDIIFPMESPTISSNVGKMMFPLLCKLFCSDSKYQALGMKFFENPKSHILREINLLQKHKRIQYAALVLCMFCQNRLTIHMLKKKEPRFMEIREVVFESCRVNGRNSEIQDALFNMENTFTSPTSNGYSLIHDSVYEVLAYHYGNKNQEDMLKYMSSSFVAKKIIISDSRDQTDDLLIKLREEHYKVFAERLLKDLTSLELHDVFMNKALKDGGVFCAFIDALKRISYPKIKELFFSKQEDTSKIVSRSKHVGDELEIRQTTDCELDRQNLLVGGVMVGENASTPNVRIISWVIYYGHSKLLQYLFEQILKNQESIQQVLSGYIPNDHEENDRNLTEQTRLLTLSCYSGNLEVVKLLLKHCDTECINNKSQYTCHMFYDHRYITPLTAACARGHQQVVDELIHHGASIDQQDEWGTTALYVAAESGHLSIVESLVKAGADVNACDMDDITPLFAASQTGYLSVVDFLLKHGGDCNKPDIYKMSPLYVAARNGNDSIVDLLIQHGANCNQSDMGGRSPLYAASRSGHMTVVEALINHGADVNRCSTDGKSPLSVALKHGQMTVANLLMKHGAKK</sequence>
<dbReference type="Pfam" id="PF18738">
    <property type="entry name" value="HEPN_DZIP3"/>
    <property type="match status" value="1"/>
</dbReference>
<gene>
    <name evidence="5" type="ORF">CGI_10019577</name>
</gene>
<dbReference type="PRINTS" id="PR01415">
    <property type="entry name" value="ANKYRIN"/>
</dbReference>
<dbReference type="InterPro" id="IPR002110">
    <property type="entry name" value="Ankyrin_rpt"/>
</dbReference>